<organism evidence="2 3">
    <name type="scientific">Candidatus Roizmanbacteria bacterium RIFCSPHIGHO2_01_FULL_39_12b</name>
    <dbReference type="NCBI Taxonomy" id="1802030"/>
    <lineage>
        <taxon>Bacteria</taxon>
        <taxon>Candidatus Roizmaniibacteriota</taxon>
    </lineage>
</organism>
<dbReference type="AlphaFoldDB" id="A0A1F7GAV4"/>
<name>A0A1F7GAV4_9BACT</name>
<proteinExistence type="predicted"/>
<dbReference type="EMBL" id="MFZF01000022">
    <property type="protein sequence ID" value="OGK16018.1"/>
    <property type="molecule type" value="Genomic_DNA"/>
</dbReference>
<accession>A0A1F7GAV4</accession>
<reference evidence="2 3" key="1">
    <citation type="journal article" date="2016" name="Nat. Commun.">
        <title>Thousands of microbial genomes shed light on interconnected biogeochemical processes in an aquifer system.</title>
        <authorList>
            <person name="Anantharaman K."/>
            <person name="Brown C.T."/>
            <person name="Hug L.A."/>
            <person name="Sharon I."/>
            <person name="Castelle C.J."/>
            <person name="Probst A.J."/>
            <person name="Thomas B.C."/>
            <person name="Singh A."/>
            <person name="Wilkins M.J."/>
            <person name="Karaoz U."/>
            <person name="Brodie E.L."/>
            <person name="Williams K.H."/>
            <person name="Hubbard S.S."/>
            <person name="Banfield J.F."/>
        </authorList>
    </citation>
    <scope>NUCLEOTIDE SEQUENCE [LARGE SCALE GENOMIC DNA]</scope>
</reference>
<dbReference type="InterPro" id="IPR025474">
    <property type="entry name" value="DUF4325"/>
</dbReference>
<dbReference type="Proteomes" id="UP000178372">
    <property type="component" value="Unassembled WGS sequence"/>
</dbReference>
<evidence type="ECO:0000313" key="2">
    <source>
        <dbReference type="EMBL" id="OGK16018.1"/>
    </source>
</evidence>
<feature type="domain" description="DUF4325" evidence="1">
    <location>
        <begin position="34"/>
        <end position="69"/>
    </location>
</feature>
<comment type="caution">
    <text evidence="2">The sequence shown here is derived from an EMBL/GenBank/DDBJ whole genome shotgun (WGS) entry which is preliminary data.</text>
</comment>
<protein>
    <recommendedName>
        <fullName evidence="1">DUF4325 domain-containing protein</fullName>
    </recommendedName>
</protein>
<gene>
    <name evidence="2" type="ORF">A2690_00885</name>
</gene>
<evidence type="ECO:0000259" key="1">
    <source>
        <dbReference type="Pfam" id="PF14213"/>
    </source>
</evidence>
<sequence length="91" mass="10225">MHIKLSQFGKLLISRPSGREAYLAAKAYILPEKIDKIEIDFSGVQVATPSWLDEFISPIKEHYGKEIFFSHTDNPSVQMSLEQLGMSGRVG</sequence>
<dbReference type="Pfam" id="PF14213">
    <property type="entry name" value="DUF4325"/>
    <property type="match status" value="1"/>
</dbReference>
<evidence type="ECO:0000313" key="3">
    <source>
        <dbReference type="Proteomes" id="UP000178372"/>
    </source>
</evidence>